<name>A0A9D2A5X3_9BACE</name>
<evidence type="ECO:0000313" key="1">
    <source>
        <dbReference type="EMBL" id="HIZ01789.1"/>
    </source>
</evidence>
<accession>A0A9D2A5X3</accession>
<sequence>MRKKQSRVKRFFKRVEGVLSSFKKKYIVWYLLHRVGEQELVDRYRGRTNEACGPIGEDSPVWVCWWQGEEAMPDIVKACLNSIRMYADRHPVIVITETNHRNYVDLPDYIRTKVKQGKISLTHLSDILRMALLAKHGGIWIDSTVLIPCKHFNSFILPDSKFWTCHHVPIYHNISRGGWVGFFVACGRNNLLPSFMNDFFLLYWKTQTRLIVYLLIDYAFAIARKYVPSISRMVDEVPVTVMGPLGKCLNDEYVEEEWERFCTDYDFHKLTHKLELHKTTPEGKKTYYGHIMETYGPGMAGE</sequence>
<dbReference type="InterPro" id="IPR029044">
    <property type="entry name" value="Nucleotide-diphossugar_trans"/>
</dbReference>
<reference evidence="1" key="1">
    <citation type="journal article" date="2021" name="PeerJ">
        <title>Extensive microbial diversity within the chicken gut microbiome revealed by metagenomics and culture.</title>
        <authorList>
            <person name="Gilroy R."/>
            <person name="Ravi A."/>
            <person name="Getino M."/>
            <person name="Pursley I."/>
            <person name="Horton D.L."/>
            <person name="Alikhan N.F."/>
            <person name="Baker D."/>
            <person name="Gharbi K."/>
            <person name="Hall N."/>
            <person name="Watson M."/>
            <person name="Adriaenssens E.M."/>
            <person name="Foster-Nyarko E."/>
            <person name="Jarju S."/>
            <person name="Secka A."/>
            <person name="Antonio M."/>
            <person name="Oren A."/>
            <person name="Chaudhuri R.R."/>
            <person name="La Ragione R."/>
            <person name="Hildebrand F."/>
            <person name="Pallen M.J."/>
        </authorList>
    </citation>
    <scope>NUCLEOTIDE SEQUENCE</scope>
    <source>
        <strain evidence="1">ChiHjej12B11-24981</strain>
    </source>
</reference>
<dbReference type="EMBL" id="DXCK01000084">
    <property type="protein sequence ID" value="HIZ01789.1"/>
    <property type="molecule type" value="Genomic_DNA"/>
</dbReference>
<gene>
    <name evidence="1" type="ORF">H9819_05980</name>
</gene>
<dbReference type="InterPro" id="IPR008441">
    <property type="entry name" value="AfumC-like_glycosyl_Trfase"/>
</dbReference>
<dbReference type="AlphaFoldDB" id="A0A9D2A5X3"/>
<comment type="caution">
    <text evidence="1">The sequence shown here is derived from an EMBL/GenBank/DDBJ whole genome shotgun (WGS) entry which is preliminary data.</text>
</comment>
<organism evidence="1 2">
    <name type="scientific">Candidatus Bacteroides merdipullorum</name>
    <dbReference type="NCBI Taxonomy" id="2838474"/>
    <lineage>
        <taxon>Bacteria</taxon>
        <taxon>Pseudomonadati</taxon>
        <taxon>Bacteroidota</taxon>
        <taxon>Bacteroidia</taxon>
        <taxon>Bacteroidales</taxon>
        <taxon>Bacteroidaceae</taxon>
        <taxon>Bacteroides</taxon>
    </lineage>
</organism>
<dbReference type="Proteomes" id="UP000824023">
    <property type="component" value="Unassembled WGS sequence"/>
</dbReference>
<dbReference type="Gene3D" id="3.90.550.20">
    <property type="match status" value="1"/>
</dbReference>
<dbReference type="Pfam" id="PF05704">
    <property type="entry name" value="Caps_synth"/>
    <property type="match status" value="1"/>
</dbReference>
<protein>
    <submittedName>
        <fullName evidence="1">Capsular polysaccharide synthesis protein</fullName>
    </submittedName>
</protein>
<dbReference type="GO" id="GO:0016757">
    <property type="term" value="F:glycosyltransferase activity"/>
    <property type="evidence" value="ECO:0007669"/>
    <property type="project" value="InterPro"/>
</dbReference>
<reference evidence="1" key="2">
    <citation type="submission" date="2021-04" db="EMBL/GenBank/DDBJ databases">
        <authorList>
            <person name="Gilroy R."/>
        </authorList>
    </citation>
    <scope>NUCLEOTIDE SEQUENCE</scope>
    <source>
        <strain evidence="1">ChiHjej12B11-24981</strain>
    </source>
</reference>
<dbReference type="SUPFAM" id="SSF53448">
    <property type="entry name" value="Nucleotide-diphospho-sugar transferases"/>
    <property type="match status" value="1"/>
</dbReference>
<evidence type="ECO:0000313" key="2">
    <source>
        <dbReference type="Proteomes" id="UP000824023"/>
    </source>
</evidence>
<proteinExistence type="predicted"/>